<organism evidence="2 3">
    <name type="scientific">Clathrospora elynae</name>
    <dbReference type="NCBI Taxonomy" id="706981"/>
    <lineage>
        <taxon>Eukaryota</taxon>
        <taxon>Fungi</taxon>
        <taxon>Dikarya</taxon>
        <taxon>Ascomycota</taxon>
        <taxon>Pezizomycotina</taxon>
        <taxon>Dothideomycetes</taxon>
        <taxon>Pleosporomycetidae</taxon>
        <taxon>Pleosporales</taxon>
        <taxon>Diademaceae</taxon>
        <taxon>Clathrospora</taxon>
    </lineage>
</organism>
<gene>
    <name evidence="2" type="ORF">EJ02DRAFT_215288</name>
</gene>
<name>A0A6A5T205_9PLEO</name>
<evidence type="ECO:0000313" key="2">
    <source>
        <dbReference type="EMBL" id="KAF1946593.1"/>
    </source>
</evidence>
<evidence type="ECO:0000256" key="1">
    <source>
        <dbReference type="SAM" id="MobiDB-lite"/>
    </source>
</evidence>
<dbReference type="EMBL" id="ML976002">
    <property type="protein sequence ID" value="KAF1946593.1"/>
    <property type="molecule type" value="Genomic_DNA"/>
</dbReference>
<feature type="region of interest" description="Disordered" evidence="1">
    <location>
        <begin position="33"/>
        <end position="100"/>
    </location>
</feature>
<feature type="compositionally biased region" description="Polar residues" evidence="1">
    <location>
        <begin position="33"/>
        <end position="49"/>
    </location>
</feature>
<dbReference type="AlphaFoldDB" id="A0A6A5T205"/>
<proteinExistence type="predicted"/>
<sequence length="100" mass="10994">MQISSPRTFRISASHTNPSTFWTELKFGQVNTAGCATQSPRTNTTTEPTRSAIPNHRIVRSNSSQTPPPPPWSSCFQQSCAPPSRPTLLDQSPLPSREKS</sequence>
<accession>A0A6A5T205</accession>
<protein>
    <submittedName>
        <fullName evidence="2">Uncharacterized protein</fullName>
    </submittedName>
</protein>
<reference evidence="2" key="1">
    <citation type="journal article" date="2020" name="Stud. Mycol.">
        <title>101 Dothideomycetes genomes: a test case for predicting lifestyles and emergence of pathogens.</title>
        <authorList>
            <person name="Haridas S."/>
            <person name="Albert R."/>
            <person name="Binder M."/>
            <person name="Bloem J."/>
            <person name="Labutti K."/>
            <person name="Salamov A."/>
            <person name="Andreopoulos B."/>
            <person name="Baker S."/>
            <person name="Barry K."/>
            <person name="Bills G."/>
            <person name="Bluhm B."/>
            <person name="Cannon C."/>
            <person name="Castanera R."/>
            <person name="Culley D."/>
            <person name="Daum C."/>
            <person name="Ezra D."/>
            <person name="Gonzalez J."/>
            <person name="Henrissat B."/>
            <person name="Kuo A."/>
            <person name="Liang C."/>
            <person name="Lipzen A."/>
            <person name="Lutzoni F."/>
            <person name="Magnuson J."/>
            <person name="Mondo S."/>
            <person name="Nolan M."/>
            <person name="Ohm R."/>
            <person name="Pangilinan J."/>
            <person name="Park H.-J."/>
            <person name="Ramirez L."/>
            <person name="Alfaro M."/>
            <person name="Sun H."/>
            <person name="Tritt A."/>
            <person name="Yoshinaga Y."/>
            <person name="Zwiers L.-H."/>
            <person name="Turgeon B."/>
            <person name="Goodwin S."/>
            <person name="Spatafora J."/>
            <person name="Crous P."/>
            <person name="Grigoriev I."/>
        </authorList>
    </citation>
    <scope>NUCLEOTIDE SEQUENCE</scope>
    <source>
        <strain evidence="2">CBS 161.51</strain>
    </source>
</reference>
<evidence type="ECO:0000313" key="3">
    <source>
        <dbReference type="Proteomes" id="UP000800038"/>
    </source>
</evidence>
<dbReference type="Proteomes" id="UP000800038">
    <property type="component" value="Unassembled WGS sequence"/>
</dbReference>
<keyword evidence="3" id="KW-1185">Reference proteome</keyword>